<dbReference type="Gene3D" id="1.10.10.60">
    <property type="entry name" value="Homeodomain-like"/>
    <property type="match status" value="1"/>
</dbReference>
<reference evidence="1" key="1">
    <citation type="submission" date="2020-04" db="EMBL/GenBank/DDBJ databases">
        <authorList>
            <person name="Chiriac C."/>
            <person name="Salcher M."/>
            <person name="Ghai R."/>
            <person name="Kavagutti S V."/>
        </authorList>
    </citation>
    <scope>NUCLEOTIDE SEQUENCE</scope>
</reference>
<dbReference type="InterPro" id="IPR013324">
    <property type="entry name" value="RNA_pol_sigma_r3/r4-like"/>
</dbReference>
<organism evidence="1">
    <name type="scientific">uncultured Caudovirales phage</name>
    <dbReference type="NCBI Taxonomy" id="2100421"/>
    <lineage>
        <taxon>Viruses</taxon>
        <taxon>Duplodnaviria</taxon>
        <taxon>Heunggongvirae</taxon>
        <taxon>Uroviricota</taxon>
        <taxon>Caudoviricetes</taxon>
        <taxon>Peduoviridae</taxon>
        <taxon>Maltschvirus</taxon>
        <taxon>Maltschvirus maltsch</taxon>
    </lineage>
</organism>
<sequence length="57" mass="6715">MEKPNGHSFMNETEKAMIQQYRAQGYTFEQIARFMKRSTSSVKRVIYGWDQKATNHG</sequence>
<proteinExistence type="predicted"/>
<dbReference type="EMBL" id="LR796289">
    <property type="protein sequence ID" value="CAB4134651.1"/>
    <property type="molecule type" value="Genomic_DNA"/>
</dbReference>
<evidence type="ECO:0000313" key="1">
    <source>
        <dbReference type="EMBL" id="CAB4134651.1"/>
    </source>
</evidence>
<accession>A0A6J5LKB1</accession>
<protein>
    <submittedName>
        <fullName evidence="1">Transposase IS30-like HTH domain containing protein</fullName>
    </submittedName>
</protein>
<gene>
    <name evidence="1" type="ORF">UFOVP282_2</name>
</gene>
<dbReference type="SUPFAM" id="SSF88659">
    <property type="entry name" value="Sigma3 and sigma4 domains of RNA polymerase sigma factors"/>
    <property type="match status" value="1"/>
</dbReference>
<name>A0A6J5LKB1_9CAUD</name>